<keyword evidence="3" id="KW-0808">Transferase</keyword>
<dbReference type="AlphaFoldDB" id="A0A3E0U5T3"/>
<dbReference type="InterPro" id="IPR028098">
    <property type="entry name" value="Glyco_trans_4-like_N"/>
</dbReference>
<dbReference type="Gene3D" id="3.40.50.2000">
    <property type="entry name" value="Glycogen Phosphorylase B"/>
    <property type="match status" value="2"/>
</dbReference>
<organism evidence="3 4">
    <name type="scientific">Thalassotalea euphylliae</name>
    <dbReference type="NCBI Taxonomy" id="1655234"/>
    <lineage>
        <taxon>Bacteria</taxon>
        <taxon>Pseudomonadati</taxon>
        <taxon>Pseudomonadota</taxon>
        <taxon>Gammaproteobacteria</taxon>
        <taxon>Alteromonadales</taxon>
        <taxon>Colwelliaceae</taxon>
        <taxon>Thalassotalea</taxon>
    </lineage>
</organism>
<feature type="domain" description="Glycosyltransferase subfamily 4-like N-terminal" evidence="2">
    <location>
        <begin position="15"/>
        <end position="202"/>
    </location>
</feature>
<feature type="domain" description="Glycosyl transferase family 1" evidence="1">
    <location>
        <begin position="216"/>
        <end position="389"/>
    </location>
</feature>
<protein>
    <submittedName>
        <fullName evidence="3">Colanic acid biosynthesis glycosyltransferase WcaI</fullName>
    </submittedName>
</protein>
<dbReference type="Pfam" id="PF00534">
    <property type="entry name" value="Glycos_transf_1"/>
    <property type="match status" value="1"/>
</dbReference>
<dbReference type="PANTHER" id="PTHR45947:SF3">
    <property type="entry name" value="SULFOQUINOVOSYL TRANSFERASE SQD2"/>
    <property type="match status" value="1"/>
</dbReference>
<gene>
    <name evidence="3" type="primary">wcaI</name>
    <name evidence="3" type="ORF">DXX94_15155</name>
</gene>
<dbReference type="CDD" id="cd03794">
    <property type="entry name" value="GT4_WbuB-like"/>
    <property type="match status" value="1"/>
</dbReference>
<dbReference type="SUPFAM" id="SSF53756">
    <property type="entry name" value="UDP-Glycosyltransferase/glycogen phosphorylase"/>
    <property type="match status" value="1"/>
</dbReference>
<evidence type="ECO:0000313" key="4">
    <source>
        <dbReference type="Proteomes" id="UP000256899"/>
    </source>
</evidence>
<dbReference type="InterPro" id="IPR050194">
    <property type="entry name" value="Glycosyltransferase_grp1"/>
</dbReference>
<dbReference type="GO" id="GO:0016758">
    <property type="term" value="F:hexosyltransferase activity"/>
    <property type="evidence" value="ECO:0007669"/>
    <property type="project" value="TreeGrafter"/>
</dbReference>
<dbReference type="NCBIfam" id="NF007640">
    <property type="entry name" value="PRK10307.1"/>
    <property type="match status" value="1"/>
</dbReference>
<accession>A0A3E0U5T3</accession>
<name>A0A3E0U5T3_9GAMM</name>
<dbReference type="InterPro" id="IPR001296">
    <property type="entry name" value="Glyco_trans_1"/>
</dbReference>
<dbReference type="PANTHER" id="PTHR45947">
    <property type="entry name" value="SULFOQUINOVOSYL TRANSFERASE SQD2"/>
    <property type="match status" value="1"/>
</dbReference>
<evidence type="ECO:0000313" key="3">
    <source>
        <dbReference type="EMBL" id="REL31947.1"/>
    </source>
</evidence>
<dbReference type="Pfam" id="PF13579">
    <property type="entry name" value="Glyco_trans_4_4"/>
    <property type="match status" value="1"/>
</dbReference>
<sequence>MKLLLLSLNHAPELTGIGKYNGELVDALSAREVTSYVVTAPPYYPDWQRHKGYKNWWSSEQDGEFVEVYRCPLYVPSKPSTLKRLLHLASFALSSACRLLTLLSKKPDVVFVVQPSLFCAPVALLYSKLTGAKSVLHIQDFEVDAMFGLGMSKSSVLKRWAQAFETFLMKRFDIVSSISFSMLERAKSKGAKDNQLHYFPNWADLAFVTPSISGESLRARWQLETDDYVVLYSGNVGEKQGLEIILDAAQAMRDQTTANKPKVKFIIIGNGANRLRLEEQASVRGLTNIQFKPLQPWELMPQILAMADLHLVVQKRGAADAVLPSKLTNILSAGGHALVTAEADTELGKIAEKFPGIYDCIEPENPALFVDALNKLAANGRQKANIIARQYAEQNMDINSILDSFTDRLAKS</sequence>
<reference evidence="4" key="1">
    <citation type="submission" date="2018-08" db="EMBL/GenBank/DDBJ databases">
        <title>Thalassotalea euphylliae genome.</title>
        <authorList>
            <person name="Summers S."/>
            <person name="Rice S.A."/>
            <person name="Freckelton M.L."/>
            <person name="Nedved B.T."/>
            <person name="Hadfield M.G."/>
        </authorList>
    </citation>
    <scope>NUCLEOTIDE SEQUENCE [LARGE SCALE GENOMIC DNA]</scope>
    <source>
        <strain evidence="4">H3</strain>
    </source>
</reference>
<dbReference type="RefSeq" id="WP_116017166.1">
    <property type="nucleotide sequence ID" value="NZ_QUOT01000001.1"/>
</dbReference>
<evidence type="ECO:0000259" key="1">
    <source>
        <dbReference type="Pfam" id="PF00534"/>
    </source>
</evidence>
<keyword evidence="4" id="KW-1185">Reference proteome</keyword>
<dbReference type="Proteomes" id="UP000256899">
    <property type="component" value="Unassembled WGS sequence"/>
</dbReference>
<dbReference type="EMBL" id="QUOT01000001">
    <property type="protein sequence ID" value="REL31947.1"/>
    <property type="molecule type" value="Genomic_DNA"/>
</dbReference>
<proteinExistence type="predicted"/>
<evidence type="ECO:0000259" key="2">
    <source>
        <dbReference type="Pfam" id="PF13579"/>
    </source>
</evidence>
<comment type="caution">
    <text evidence="3">The sequence shown here is derived from an EMBL/GenBank/DDBJ whole genome shotgun (WGS) entry which is preliminary data.</text>
</comment>